<feature type="compositionally biased region" description="Basic and acidic residues" evidence="1">
    <location>
        <begin position="33"/>
        <end position="46"/>
    </location>
</feature>
<evidence type="ECO:0000313" key="2">
    <source>
        <dbReference type="EMBL" id="BAS89629.1"/>
    </source>
</evidence>
<organism evidence="2 3">
    <name type="scientific">Oryza sativa subsp. japonica</name>
    <name type="common">Rice</name>
    <dbReference type="NCBI Taxonomy" id="39947"/>
    <lineage>
        <taxon>Eukaryota</taxon>
        <taxon>Viridiplantae</taxon>
        <taxon>Streptophyta</taxon>
        <taxon>Embryophyta</taxon>
        <taxon>Tracheophyta</taxon>
        <taxon>Spermatophyta</taxon>
        <taxon>Magnoliopsida</taxon>
        <taxon>Liliopsida</taxon>
        <taxon>Poales</taxon>
        <taxon>Poaceae</taxon>
        <taxon>BOP clade</taxon>
        <taxon>Oryzoideae</taxon>
        <taxon>Oryzeae</taxon>
        <taxon>Oryzinae</taxon>
        <taxon>Oryza</taxon>
        <taxon>Oryza sativa</taxon>
    </lineage>
</organism>
<reference evidence="2 3" key="3">
    <citation type="journal article" date="2013" name="Rice">
        <title>Improvement of the Oryza sativa Nipponbare reference genome using next generation sequence and optical map data.</title>
        <authorList>
            <person name="Kawahara Y."/>
            <person name="de la Bastide M."/>
            <person name="Hamilton J.P."/>
            <person name="Kanamori H."/>
            <person name="McCombie W.R."/>
            <person name="Ouyang S."/>
            <person name="Schwartz D.C."/>
            <person name="Tanaka T."/>
            <person name="Wu J."/>
            <person name="Zhou S."/>
            <person name="Childs K.L."/>
            <person name="Davidson R.M."/>
            <person name="Lin H."/>
            <person name="Quesada-Ocampo L."/>
            <person name="Vaillancourt B."/>
            <person name="Sakai H."/>
            <person name="Lee S.S."/>
            <person name="Kim J."/>
            <person name="Numa H."/>
            <person name="Itoh T."/>
            <person name="Buell C.R."/>
            <person name="Matsumoto T."/>
        </authorList>
    </citation>
    <scope>NUCLEOTIDE SEQUENCE [LARGE SCALE GENOMIC DNA]</scope>
    <source>
        <strain evidence="3">cv. Nipponbare</strain>
    </source>
</reference>
<dbReference type="InParanoid" id="A0A0P0WB58"/>
<keyword evidence="3" id="KW-1185">Reference proteome</keyword>
<gene>
    <name evidence="2" type="ordered locus">Os04g0469450</name>
    <name evidence="2" type="ORF">OSNPB_040469450</name>
</gene>
<dbReference type="EMBL" id="AP014960">
    <property type="protein sequence ID" value="BAS89629.1"/>
    <property type="molecule type" value="Genomic_DNA"/>
</dbReference>
<name>A0A0P0WB58_ORYSJ</name>
<protein>
    <submittedName>
        <fullName evidence="2">Os04g0469450 protein</fullName>
    </submittedName>
</protein>
<accession>A0A0P0WB58</accession>
<reference evidence="2 3" key="2">
    <citation type="journal article" date="2013" name="Plant Cell Physiol.">
        <title>Rice Annotation Project Database (RAP-DB): an integrative and interactive database for rice genomics.</title>
        <authorList>
            <person name="Sakai H."/>
            <person name="Lee S.S."/>
            <person name="Tanaka T."/>
            <person name="Numa H."/>
            <person name="Kim J."/>
            <person name="Kawahara Y."/>
            <person name="Wakimoto H."/>
            <person name="Yang C.C."/>
            <person name="Iwamoto M."/>
            <person name="Abe T."/>
            <person name="Yamada Y."/>
            <person name="Muto A."/>
            <person name="Inokuchi H."/>
            <person name="Ikemura T."/>
            <person name="Matsumoto T."/>
            <person name="Sasaki T."/>
            <person name="Itoh T."/>
        </authorList>
    </citation>
    <scope>NUCLEOTIDE SEQUENCE [LARGE SCALE GENOMIC DNA]</scope>
    <source>
        <strain evidence="3">cv. Nipponbare</strain>
    </source>
</reference>
<dbReference type="STRING" id="39947.A0A0P0WB58"/>
<dbReference type="AlphaFoldDB" id="A0A0P0WB58"/>
<sequence>MLMSTLTKHLRGLTSKGVLKVVNRVHKRAEKIYMDARIDPSPEITREPGTATASSTPTPSPPHSVGASSRSTGLASPRQSPSSTASAGITLA</sequence>
<proteinExistence type="predicted"/>
<reference evidence="3" key="1">
    <citation type="journal article" date="2005" name="Nature">
        <title>The map-based sequence of the rice genome.</title>
        <authorList>
            <consortium name="International rice genome sequencing project (IRGSP)"/>
            <person name="Matsumoto T."/>
            <person name="Wu J."/>
            <person name="Kanamori H."/>
            <person name="Katayose Y."/>
            <person name="Fujisawa M."/>
            <person name="Namiki N."/>
            <person name="Mizuno H."/>
            <person name="Yamamoto K."/>
            <person name="Antonio B.A."/>
            <person name="Baba T."/>
            <person name="Sakata K."/>
            <person name="Nagamura Y."/>
            <person name="Aoki H."/>
            <person name="Arikawa K."/>
            <person name="Arita K."/>
            <person name="Bito T."/>
            <person name="Chiden Y."/>
            <person name="Fujitsuka N."/>
            <person name="Fukunaka R."/>
            <person name="Hamada M."/>
            <person name="Harada C."/>
            <person name="Hayashi A."/>
            <person name="Hijishita S."/>
            <person name="Honda M."/>
            <person name="Hosokawa S."/>
            <person name="Ichikawa Y."/>
            <person name="Idonuma A."/>
            <person name="Iijima M."/>
            <person name="Ikeda M."/>
            <person name="Ikeno M."/>
            <person name="Ito K."/>
            <person name="Ito S."/>
            <person name="Ito T."/>
            <person name="Ito Y."/>
            <person name="Ito Y."/>
            <person name="Iwabuchi A."/>
            <person name="Kamiya K."/>
            <person name="Karasawa W."/>
            <person name="Kurita K."/>
            <person name="Katagiri S."/>
            <person name="Kikuta A."/>
            <person name="Kobayashi H."/>
            <person name="Kobayashi N."/>
            <person name="Machita K."/>
            <person name="Maehara T."/>
            <person name="Masukawa M."/>
            <person name="Mizubayashi T."/>
            <person name="Mukai Y."/>
            <person name="Nagasaki H."/>
            <person name="Nagata Y."/>
            <person name="Naito S."/>
            <person name="Nakashima M."/>
            <person name="Nakama Y."/>
            <person name="Nakamichi Y."/>
            <person name="Nakamura M."/>
            <person name="Meguro A."/>
            <person name="Negishi M."/>
            <person name="Ohta I."/>
            <person name="Ohta T."/>
            <person name="Okamoto M."/>
            <person name="Ono N."/>
            <person name="Saji S."/>
            <person name="Sakaguchi M."/>
            <person name="Sakai K."/>
            <person name="Shibata M."/>
            <person name="Shimokawa T."/>
            <person name="Song J."/>
            <person name="Takazaki Y."/>
            <person name="Terasawa K."/>
            <person name="Tsugane M."/>
            <person name="Tsuji K."/>
            <person name="Ueda S."/>
            <person name="Waki K."/>
            <person name="Yamagata H."/>
            <person name="Yamamoto M."/>
            <person name="Yamamoto S."/>
            <person name="Yamane H."/>
            <person name="Yoshiki S."/>
            <person name="Yoshihara R."/>
            <person name="Yukawa K."/>
            <person name="Zhong H."/>
            <person name="Yano M."/>
            <person name="Yuan Q."/>
            <person name="Ouyang S."/>
            <person name="Liu J."/>
            <person name="Jones K.M."/>
            <person name="Gansberger K."/>
            <person name="Moffat K."/>
            <person name="Hill J."/>
            <person name="Bera J."/>
            <person name="Fadrosh D."/>
            <person name="Jin S."/>
            <person name="Johri S."/>
            <person name="Kim M."/>
            <person name="Overton L."/>
            <person name="Reardon M."/>
            <person name="Tsitrin T."/>
            <person name="Vuong H."/>
            <person name="Weaver B."/>
            <person name="Ciecko A."/>
            <person name="Tallon L."/>
            <person name="Jackson J."/>
            <person name="Pai G."/>
            <person name="Aken S.V."/>
            <person name="Utterback T."/>
            <person name="Reidmuller S."/>
            <person name="Feldblyum T."/>
            <person name="Hsiao J."/>
            <person name="Zismann V."/>
            <person name="Iobst S."/>
            <person name="de Vazeille A.R."/>
            <person name="Buell C.R."/>
            <person name="Ying K."/>
            <person name="Li Y."/>
            <person name="Lu T."/>
            <person name="Huang Y."/>
            <person name="Zhao Q."/>
            <person name="Feng Q."/>
            <person name="Zhang L."/>
            <person name="Zhu J."/>
            <person name="Weng Q."/>
            <person name="Mu J."/>
            <person name="Lu Y."/>
            <person name="Fan D."/>
            <person name="Liu Y."/>
            <person name="Guan J."/>
            <person name="Zhang Y."/>
            <person name="Yu S."/>
            <person name="Liu X."/>
            <person name="Zhang Y."/>
            <person name="Hong G."/>
            <person name="Han B."/>
            <person name="Choisne N."/>
            <person name="Demange N."/>
            <person name="Orjeda G."/>
            <person name="Samain S."/>
            <person name="Cattolico L."/>
            <person name="Pelletier E."/>
            <person name="Couloux A."/>
            <person name="Segurens B."/>
            <person name="Wincker P."/>
            <person name="D'Hont A."/>
            <person name="Scarpelli C."/>
            <person name="Weissenbach J."/>
            <person name="Salanoubat M."/>
            <person name="Quetier F."/>
            <person name="Yu Y."/>
            <person name="Kim H.R."/>
            <person name="Rambo T."/>
            <person name="Currie J."/>
            <person name="Collura K."/>
            <person name="Luo M."/>
            <person name="Yang T."/>
            <person name="Ammiraju J.S.S."/>
            <person name="Engler F."/>
            <person name="Soderlund C."/>
            <person name="Wing R.A."/>
            <person name="Palmer L.E."/>
            <person name="de la Bastide M."/>
            <person name="Spiegel L."/>
            <person name="Nascimento L."/>
            <person name="Zutavern T."/>
            <person name="O'Shaughnessy A."/>
            <person name="Dike S."/>
            <person name="Dedhia N."/>
            <person name="Preston R."/>
            <person name="Balija V."/>
            <person name="McCombie W.R."/>
            <person name="Chow T."/>
            <person name="Chen H."/>
            <person name="Chung M."/>
            <person name="Chen C."/>
            <person name="Shaw J."/>
            <person name="Wu H."/>
            <person name="Hsiao K."/>
            <person name="Chao Y."/>
            <person name="Chu M."/>
            <person name="Cheng C."/>
            <person name="Hour A."/>
            <person name="Lee P."/>
            <person name="Lin S."/>
            <person name="Lin Y."/>
            <person name="Liou J."/>
            <person name="Liu S."/>
            <person name="Hsing Y."/>
            <person name="Raghuvanshi S."/>
            <person name="Mohanty A."/>
            <person name="Bharti A.K."/>
            <person name="Gaur A."/>
            <person name="Gupta V."/>
            <person name="Kumar D."/>
            <person name="Ravi V."/>
            <person name="Vij S."/>
            <person name="Kapur A."/>
            <person name="Khurana P."/>
            <person name="Khurana P."/>
            <person name="Khurana J.P."/>
            <person name="Tyagi A.K."/>
            <person name="Gaikwad K."/>
            <person name="Singh A."/>
            <person name="Dalal V."/>
            <person name="Srivastava S."/>
            <person name="Dixit A."/>
            <person name="Pal A.K."/>
            <person name="Ghazi I.A."/>
            <person name="Yadav M."/>
            <person name="Pandit A."/>
            <person name="Bhargava A."/>
            <person name="Sureshbabu K."/>
            <person name="Batra K."/>
            <person name="Sharma T.R."/>
            <person name="Mohapatra T."/>
            <person name="Singh N.K."/>
            <person name="Messing J."/>
            <person name="Nelson A.B."/>
            <person name="Fuks G."/>
            <person name="Kavchok S."/>
            <person name="Keizer G."/>
            <person name="Linton E."/>
            <person name="Llaca V."/>
            <person name="Song R."/>
            <person name="Tanyolac B."/>
            <person name="Young S."/>
            <person name="Ho-Il K."/>
            <person name="Hahn J.H."/>
            <person name="Sangsakoo G."/>
            <person name="Vanavichit A."/>
            <person name="de Mattos Luiz.A.T."/>
            <person name="Zimmer P.D."/>
            <person name="Malone G."/>
            <person name="Dellagostin O."/>
            <person name="de Oliveira A.C."/>
            <person name="Bevan M."/>
            <person name="Bancroft I."/>
            <person name="Minx P."/>
            <person name="Cordum H."/>
            <person name="Wilson R."/>
            <person name="Cheng Z."/>
            <person name="Jin W."/>
            <person name="Jiang J."/>
            <person name="Leong S.A."/>
            <person name="Iwama H."/>
            <person name="Gojobori T."/>
            <person name="Itoh T."/>
            <person name="Niimura Y."/>
            <person name="Fujii Y."/>
            <person name="Habara T."/>
            <person name="Sakai H."/>
            <person name="Sato Y."/>
            <person name="Wilson G."/>
            <person name="Kumar K."/>
            <person name="McCouch S."/>
            <person name="Juretic N."/>
            <person name="Hoen D."/>
            <person name="Wright S."/>
            <person name="Bruskiewich R."/>
            <person name="Bureau T."/>
            <person name="Miyao A."/>
            <person name="Hirochika H."/>
            <person name="Nishikawa T."/>
            <person name="Kadowaki K."/>
            <person name="Sugiura M."/>
            <person name="Burr B."/>
            <person name="Sasaki T."/>
        </authorList>
    </citation>
    <scope>NUCLEOTIDE SEQUENCE [LARGE SCALE GENOMIC DNA]</scope>
    <source>
        <strain evidence="3">cv. Nipponbare</strain>
    </source>
</reference>
<feature type="region of interest" description="Disordered" evidence="1">
    <location>
        <begin position="33"/>
        <end position="92"/>
    </location>
</feature>
<evidence type="ECO:0000313" key="3">
    <source>
        <dbReference type="Proteomes" id="UP000059680"/>
    </source>
</evidence>
<dbReference type="Proteomes" id="UP000059680">
    <property type="component" value="Chromosome 4"/>
</dbReference>
<dbReference type="SMR" id="A0A0P0WB58"/>
<feature type="compositionally biased region" description="Polar residues" evidence="1">
    <location>
        <begin position="66"/>
        <end position="92"/>
    </location>
</feature>
<dbReference type="PaxDb" id="39947-A0A0P0WB58"/>
<evidence type="ECO:0000256" key="1">
    <source>
        <dbReference type="SAM" id="MobiDB-lite"/>
    </source>
</evidence>